<organism evidence="1 2">
    <name type="scientific">Lentibacillus salinarum</name>
    <dbReference type="NCBI Taxonomy" id="446820"/>
    <lineage>
        <taxon>Bacteria</taxon>
        <taxon>Bacillati</taxon>
        <taxon>Bacillota</taxon>
        <taxon>Bacilli</taxon>
        <taxon>Bacillales</taxon>
        <taxon>Bacillaceae</taxon>
        <taxon>Lentibacillus</taxon>
    </lineage>
</organism>
<keyword evidence="2" id="KW-1185">Reference proteome</keyword>
<dbReference type="RefSeq" id="WP_382398382.1">
    <property type="nucleotide sequence ID" value="NZ_JBHTNH010000006.1"/>
</dbReference>
<evidence type="ECO:0000313" key="1">
    <source>
        <dbReference type="EMBL" id="MFD1361050.1"/>
    </source>
</evidence>
<dbReference type="EMBL" id="JBHTNH010000006">
    <property type="protein sequence ID" value="MFD1361050.1"/>
    <property type="molecule type" value="Genomic_DNA"/>
</dbReference>
<dbReference type="Pfam" id="PF16935">
    <property type="entry name" value="Hol_Tox"/>
    <property type="match status" value="1"/>
</dbReference>
<dbReference type="InterPro" id="IPR031616">
    <property type="entry name" value="BsrE-like"/>
</dbReference>
<gene>
    <name evidence="1" type="ORF">ACFQ4A_05120</name>
</gene>
<sequence>MSVFEAMVIMIAFATRVVAIIDHKK</sequence>
<reference evidence="2" key="1">
    <citation type="journal article" date="2019" name="Int. J. Syst. Evol. Microbiol.">
        <title>The Global Catalogue of Microorganisms (GCM) 10K type strain sequencing project: providing services to taxonomists for standard genome sequencing and annotation.</title>
        <authorList>
            <consortium name="The Broad Institute Genomics Platform"/>
            <consortium name="The Broad Institute Genome Sequencing Center for Infectious Disease"/>
            <person name="Wu L."/>
            <person name="Ma J."/>
        </authorList>
    </citation>
    <scope>NUCLEOTIDE SEQUENCE [LARGE SCALE GENOMIC DNA]</scope>
    <source>
        <strain evidence="2">CCUG 54822</strain>
    </source>
</reference>
<comment type="caution">
    <text evidence="1">The sequence shown here is derived from an EMBL/GenBank/DDBJ whole genome shotgun (WGS) entry which is preliminary data.</text>
</comment>
<protein>
    <submittedName>
        <fullName evidence="1">Holin-like toxin</fullName>
    </submittedName>
</protein>
<proteinExistence type="predicted"/>
<dbReference type="Proteomes" id="UP001597178">
    <property type="component" value="Unassembled WGS sequence"/>
</dbReference>
<name>A0ABW3ZRS4_9BACI</name>
<accession>A0ABW3ZRS4</accession>
<evidence type="ECO:0000313" key="2">
    <source>
        <dbReference type="Proteomes" id="UP001597178"/>
    </source>
</evidence>